<dbReference type="Proteomes" id="UP000503297">
    <property type="component" value="Chromosome"/>
</dbReference>
<dbReference type="EMBL" id="CP053716">
    <property type="protein sequence ID" value="QKF06917.1"/>
    <property type="molecule type" value="Genomic_DNA"/>
</dbReference>
<dbReference type="KEGG" id="bwa:HLV38_01350"/>
<proteinExistence type="predicted"/>
<evidence type="ECO:0000313" key="3">
    <source>
        <dbReference type="Proteomes" id="UP000503297"/>
    </source>
</evidence>
<dbReference type="AlphaFoldDB" id="A0A6M8J033"/>
<sequence length="56" mass="5947">MVESFESQLDAQVEERLTAMEQPGYAFPESLGRIDWALIGAVPVVSAVLLAVGAAL</sequence>
<evidence type="ECO:0000256" key="1">
    <source>
        <dbReference type="SAM" id="Phobius"/>
    </source>
</evidence>
<gene>
    <name evidence="2" type="ORF">HLV38_01350</name>
</gene>
<feature type="transmembrane region" description="Helical" evidence="1">
    <location>
        <begin position="36"/>
        <end position="55"/>
    </location>
</feature>
<protein>
    <submittedName>
        <fullName evidence="2">Uncharacterized protein</fullName>
    </submittedName>
</protein>
<organism evidence="2 3">
    <name type="scientific">Berryella wangjianweii</name>
    <dbReference type="NCBI Taxonomy" id="2734634"/>
    <lineage>
        <taxon>Bacteria</taxon>
        <taxon>Bacillati</taxon>
        <taxon>Actinomycetota</taxon>
        <taxon>Coriobacteriia</taxon>
        <taxon>Eggerthellales</taxon>
        <taxon>Eggerthellaceae</taxon>
        <taxon>Berryella</taxon>
    </lineage>
</organism>
<keyword evidence="1" id="KW-1133">Transmembrane helix</keyword>
<name>A0A6M8J033_9ACTN</name>
<reference evidence="3" key="1">
    <citation type="submission" date="2020-05" db="EMBL/GenBank/DDBJ databases">
        <title>Novel species in genus Nocardioides.</title>
        <authorList>
            <person name="Zhang G."/>
        </authorList>
    </citation>
    <scope>NUCLEOTIDE SEQUENCE [LARGE SCALE GENOMIC DNA]</scope>
    <source>
        <strain evidence="3">zg-1050</strain>
    </source>
</reference>
<keyword evidence="1" id="KW-0472">Membrane</keyword>
<evidence type="ECO:0000313" key="2">
    <source>
        <dbReference type="EMBL" id="QKF06917.1"/>
    </source>
</evidence>
<accession>A0A6M8J033</accession>
<keyword evidence="1" id="KW-0812">Transmembrane</keyword>
<keyword evidence="3" id="KW-1185">Reference proteome</keyword>
<dbReference type="RefSeq" id="WP_173163606.1">
    <property type="nucleotide sequence ID" value="NZ_CP053716.1"/>
</dbReference>